<feature type="non-terminal residue" evidence="2">
    <location>
        <position position="66"/>
    </location>
</feature>
<keyword evidence="3" id="KW-1185">Reference proteome</keyword>
<sequence>MTEQSPALDNLLTENRTFPPGDAFAAAANATAEWYEKADADRDAFWAEQAERLHWDTRWSRVLDWS</sequence>
<dbReference type="EMBL" id="JAAXLS010000078">
    <property type="protein sequence ID" value="NKQ59097.1"/>
    <property type="molecule type" value="Genomic_DNA"/>
</dbReference>
<name>A0ABX1JH10_9PSEU</name>
<dbReference type="Proteomes" id="UP000715441">
    <property type="component" value="Unassembled WGS sequence"/>
</dbReference>
<feature type="domain" description="Acetyl-coenzyme A synthetase N-terminal" evidence="1">
    <location>
        <begin position="32"/>
        <end position="66"/>
    </location>
</feature>
<evidence type="ECO:0000259" key="1">
    <source>
        <dbReference type="Pfam" id="PF16177"/>
    </source>
</evidence>
<protein>
    <submittedName>
        <fullName evidence="2">Acetyl-coenzyme A synthetase</fullName>
    </submittedName>
</protein>
<reference evidence="2 3" key="1">
    <citation type="submission" date="2020-04" db="EMBL/GenBank/DDBJ databases">
        <title>Novel species.</title>
        <authorList>
            <person name="Teo W.F.A."/>
            <person name="Lipun K."/>
            <person name="Srisuk N."/>
            <person name="Duangmal K."/>
        </authorList>
    </citation>
    <scope>NUCLEOTIDE SEQUENCE [LARGE SCALE GENOMIC DNA]</scope>
    <source>
        <strain evidence="2 3">K13G38</strain>
    </source>
</reference>
<organism evidence="2 3">
    <name type="scientific">Amycolatopsis acididurans</name>
    <dbReference type="NCBI Taxonomy" id="2724524"/>
    <lineage>
        <taxon>Bacteria</taxon>
        <taxon>Bacillati</taxon>
        <taxon>Actinomycetota</taxon>
        <taxon>Actinomycetes</taxon>
        <taxon>Pseudonocardiales</taxon>
        <taxon>Pseudonocardiaceae</taxon>
        <taxon>Amycolatopsis</taxon>
    </lineage>
</organism>
<evidence type="ECO:0000313" key="2">
    <source>
        <dbReference type="EMBL" id="NKQ59097.1"/>
    </source>
</evidence>
<proteinExistence type="predicted"/>
<evidence type="ECO:0000313" key="3">
    <source>
        <dbReference type="Proteomes" id="UP000715441"/>
    </source>
</evidence>
<dbReference type="Pfam" id="PF16177">
    <property type="entry name" value="ACAS_N"/>
    <property type="match status" value="1"/>
</dbReference>
<gene>
    <name evidence="2" type="ORF">HFP15_40265</name>
</gene>
<comment type="caution">
    <text evidence="2">The sequence shown here is derived from an EMBL/GenBank/DDBJ whole genome shotgun (WGS) entry which is preliminary data.</text>
</comment>
<accession>A0ABX1JH10</accession>
<dbReference type="RefSeq" id="WP_281355770.1">
    <property type="nucleotide sequence ID" value="NZ_JAAXLS010000078.1"/>
</dbReference>
<dbReference type="InterPro" id="IPR032387">
    <property type="entry name" value="ACAS_N"/>
</dbReference>